<proteinExistence type="predicted"/>
<comment type="caution">
    <text evidence="2">The sequence shown here is derived from an EMBL/GenBank/DDBJ whole genome shotgun (WGS) entry which is preliminary data.</text>
</comment>
<dbReference type="EMBL" id="BAABJQ010000035">
    <property type="protein sequence ID" value="GAA5198935.1"/>
    <property type="molecule type" value="Genomic_DNA"/>
</dbReference>
<accession>A0ABP9SNE8</accession>
<dbReference type="InterPro" id="IPR002938">
    <property type="entry name" value="FAD-bd"/>
</dbReference>
<dbReference type="PRINTS" id="PR00420">
    <property type="entry name" value="RNGMNOXGNASE"/>
</dbReference>
<gene>
    <name evidence="2" type="ORF">GCM10023322_73410</name>
</gene>
<dbReference type="InterPro" id="IPR050407">
    <property type="entry name" value="Geranylgeranyl_reductase"/>
</dbReference>
<keyword evidence="3" id="KW-1185">Reference proteome</keyword>
<dbReference type="SUPFAM" id="SSF51905">
    <property type="entry name" value="FAD/NAD(P)-binding domain"/>
    <property type="match status" value="1"/>
</dbReference>
<reference evidence="3" key="1">
    <citation type="journal article" date="2019" name="Int. J. Syst. Evol. Microbiol.">
        <title>The Global Catalogue of Microorganisms (GCM) 10K type strain sequencing project: providing services to taxonomists for standard genome sequencing and annotation.</title>
        <authorList>
            <consortium name="The Broad Institute Genomics Platform"/>
            <consortium name="The Broad Institute Genome Sequencing Center for Infectious Disease"/>
            <person name="Wu L."/>
            <person name="Ma J."/>
        </authorList>
    </citation>
    <scope>NUCLEOTIDE SEQUENCE [LARGE SCALE GENOMIC DNA]</scope>
    <source>
        <strain evidence="3">JCM 18304</strain>
    </source>
</reference>
<dbReference type="Proteomes" id="UP001501570">
    <property type="component" value="Unassembled WGS sequence"/>
</dbReference>
<evidence type="ECO:0000313" key="2">
    <source>
        <dbReference type="EMBL" id="GAA5198935.1"/>
    </source>
</evidence>
<feature type="domain" description="FAD-binding" evidence="1">
    <location>
        <begin position="7"/>
        <end position="313"/>
    </location>
</feature>
<dbReference type="Pfam" id="PF01494">
    <property type="entry name" value="FAD_binding_3"/>
    <property type="match status" value="1"/>
</dbReference>
<dbReference type="PANTHER" id="PTHR42685:SF22">
    <property type="entry name" value="CONDITIONED MEDIUM FACTOR RECEPTOR 1"/>
    <property type="match status" value="1"/>
</dbReference>
<evidence type="ECO:0000313" key="3">
    <source>
        <dbReference type="Proteomes" id="UP001501570"/>
    </source>
</evidence>
<dbReference type="InterPro" id="IPR036188">
    <property type="entry name" value="FAD/NAD-bd_sf"/>
</dbReference>
<name>A0ABP9SNE8_9ACTN</name>
<dbReference type="RefSeq" id="WP_345637694.1">
    <property type="nucleotide sequence ID" value="NZ_BAABJQ010000035.1"/>
</dbReference>
<dbReference type="InterPro" id="IPR011777">
    <property type="entry name" value="Geranylgeranyl_Rdtase_fam"/>
</dbReference>
<protein>
    <submittedName>
        <fullName evidence="2">Geranylgeranyl reductase family protein</fullName>
    </submittedName>
</protein>
<sequence>MSKREEWDVAVVGGGPAGLAAAITAATAGARTVVLERSSYPRYKTCGGGLIGASLATVAPWITVPERDEIHAVTATHDGGREFTRRDDARPLLRMVLRDEFDDALQRRATEAGVTIQQDSMVRAIDQADGAAVARLADGREVCARVLVGTDGSSGVSARHAGARFEQVDLGLEVEVPVPDPVRERWRGRVLLDWGPMPGSYGWVFPKSDRLTVGVIAARGRGEETRAYLRRFVERLGLASYQPVHDSGHLTRCRAADSPLRRGRVVIAGDAAGLLEPWTREGISFALRSGAFAGAAAAAAAATGTGTEAEFDRALDRYAADVNRVLIPEMRAGRRLLSAFIRHPGLFHRALATPPGWRVFMRLCRSEVSFAGAADRPAVRALLAMFGGKSDPAQLGAAGRSSR</sequence>
<dbReference type="Gene3D" id="3.50.50.60">
    <property type="entry name" value="FAD/NAD(P)-binding domain"/>
    <property type="match status" value="1"/>
</dbReference>
<dbReference type="PANTHER" id="PTHR42685">
    <property type="entry name" value="GERANYLGERANYL DIPHOSPHATE REDUCTASE"/>
    <property type="match status" value="1"/>
</dbReference>
<organism evidence="2 3">
    <name type="scientific">Rugosimonospora acidiphila</name>
    <dbReference type="NCBI Taxonomy" id="556531"/>
    <lineage>
        <taxon>Bacteria</taxon>
        <taxon>Bacillati</taxon>
        <taxon>Actinomycetota</taxon>
        <taxon>Actinomycetes</taxon>
        <taxon>Micromonosporales</taxon>
        <taxon>Micromonosporaceae</taxon>
        <taxon>Rugosimonospora</taxon>
    </lineage>
</organism>
<dbReference type="NCBIfam" id="TIGR02032">
    <property type="entry name" value="GG-red-SF"/>
    <property type="match status" value="1"/>
</dbReference>
<evidence type="ECO:0000259" key="1">
    <source>
        <dbReference type="Pfam" id="PF01494"/>
    </source>
</evidence>